<evidence type="ECO:0000259" key="12">
    <source>
        <dbReference type="PROSITE" id="PS50893"/>
    </source>
</evidence>
<dbReference type="InterPro" id="IPR017871">
    <property type="entry name" value="ABC_transporter-like_CS"/>
</dbReference>
<dbReference type="InterPro" id="IPR036640">
    <property type="entry name" value="ABC1_TM_sf"/>
</dbReference>
<name>A0AAW1SWN3_9CHLO</name>
<dbReference type="Gene3D" id="1.20.1560.10">
    <property type="entry name" value="ABC transporter type 1, transmembrane domain"/>
    <property type="match status" value="1"/>
</dbReference>
<dbReference type="GO" id="GO:0140359">
    <property type="term" value="F:ABC-type transporter activity"/>
    <property type="evidence" value="ECO:0007669"/>
    <property type="project" value="InterPro"/>
</dbReference>
<evidence type="ECO:0000256" key="9">
    <source>
        <dbReference type="ARBA" id="ARBA00023136"/>
    </source>
</evidence>
<dbReference type="AlphaFoldDB" id="A0AAW1SWN3"/>
<dbReference type="InterPro" id="IPR003593">
    <property type="entry name" value="AAA+_ATPase"/>
</dbReference>
<dbReference type="Pfam" id="PF00664">
    <property type="entry name" value="ABC_membrane"/>
    <property type="match status" value="1"/>
</dbReference>
<dbReference type="PANTHER" id="PTHR24223">
    <property type="entry name" value="ATP-BINDING CASSETTE SUB-FAMILY C"/>
    <property type="match status" value="1"/>
</dbReference>
<evidence type="ECO:0000313" key="14">
    <source>
        <dbReference type="EMBL" id="KAK9861724.1"/>
    </source>
</evidence>
<dbReference type="SUPFAM" id="SSF52540">
    <property type="entry name" value="P-loop containing nucleoside triphosphate hydrolases"/>
    <property type="match status" value="2"/>
</dbReference>
<feature type="transmembrane region" description="Helical" evidence="11">
    <location>
        <begin position="329"/>
        <end position="354"/>
    </location>
</feature>
<dbReference type="InterPro" id="IPR011527">
    <property type="entry name" value="ABC1_TM_dom"/>
</dbReference>
<evidence type="ECO:0000259" key="13">
    <source>
        <dbReference type="PROSITE" id="PS50929"/>
    </source>
</evidence>
<protein>
    <submittedName>
        <fullName evidence="14">Uncharacterized protein</fullName>
    </submittedName>
</protein>
<reference evidence="14 15" key="1">
    <citation type="journal article" date="2024" name="Nat. Commun.">
        <title>Phylogenomics reveals the evolutionary origins of lichenization in chlorophyte algae.</title>
        <authorList>
            <person name="Puginier C."/>
            <person name="Libourel C."/>
            <person name="Otte J."/>
            <person name="Skaloud P."/>
            <person name="Haon M."/>
            <person name="Grisel S."/>
            <person name="Petersen M."/>
            <person name="Berrin J.G."/>
            <person name="Delaux P.M."/>
            <person name="Dal Grande F."/>
            <person name="Keller J."/>
        </authorList>
    </citation>
    <scope>NUCLEOTIDE SEQUENCE [LARGE SCALE GENOMIC DNA]</scope>
    <source>
        <strain evidence="14 15">SAG 2523</strain>
    </source>
</reference>
<dbReference type="GO" id="GO:0016020">
    <property type="term" value="C:membrane"/>
    <property type="evidence" value="ECO:0007669"/>
    <property type="project" value="UniProtKB-SubCell"/>
</dbReference>
<feature type="domain" description="ABC transporter" evidence="12">
    <location>
        <begin position="1"/>
        <end position="202"/>
    </location>
</feature>
<evidence type="ECO:0000256" key="10">
    <source>
        <dbReference type="SAM" id="MobiDB-lite"/>
    </source>
</evidence>
<dbReference type="PROSITE" id="PS00211">
    <property type="entry name" value="ABC_TRANSPORTER_1"/>
    <property type="match status" value="2"/>
</dbReference>
<accession>A0AAW1SWN3</accession>
<evidence type="ECO:0000256" key="4">
    <source>
        <dbReference type="ARBA" id="ARBA00022692"/>
    </source>
</evidence>
<keyword evidence="7" id="KW-0067">ATP-binding</keyword>
<evidence type="ECO:0000256" key="7">
    <source>
        <dbReference type="ARBA" id="ARBA00022840"/>
    </source>
</evidence>
<keyword evidence="3" id="KW-0813">Transport</keyword>
<sequence length="879" mass="93565">MALPRGSLSILTGAVGAGKSSVLLAMLGELRLSSGGVRGWGRVAYVQQSPWLLAATFRENILFGRSFQAAKYEEVVHACALADDVAALPDGHDTFVGSRGVMLSGGQQARLALARALYQEADVYLLDDVIAAVDPGVAHWLLQHAICGPMMTGRTCVLCTHSAAPLPHADLVYRFDGGSLVSCTPCPPSPVEASAMQKRFLADSESPSESRVGSQLPQHGTESRSSRAAPAGPSLSSEDAEGDHEEANWRQETRQDGHVRASVWISYARSAGWASTTVIAISLLLMQATRNGNDLWLSHWVSDTSPARPPAPAPASSTHREDPAADVRFYLGILAAFAGANSVFTFSRAFSFAYGGMEAAKRTHAWLLSAIVTAPCSFFDSTPTGRILNRFSSDSATVDDSLPFILNILLANIFSVLGILVVLLWMQALLLLPCIPLFFLYRRLASYYQKTAREIRRLSSIARSPVYAGFEEALEGGPTIRACRAQQEFMRRNHASMAALQRANIAGAAVSQWLGLRLQMLAATVTGLVAVAAVLQKNGLLPGSHTTTGLASLVGLSLSYAFPLTGLLNGLLATSAETEQEMVSMERIQEWSSLEPQKDTLVPEERFCQSEPSGLVPVKGGSARATVSFQDVWLQYAPSASHALRGISFEVHAGESLAICGRTGAGKSSIVAALTRLTEIQAGTVLLHGAKIQAVPLSQLRSAVAVIPQQPFLFQGTLQENLDPTGACSPAECKAMLDSVGLISAPEANPSSAGAMASSSPRYGDTCTQQLHLGTAMGESGAGLSLGQQQLLCMARALLRRPSVIVLDEATAHVDKSTAARLQEVLLQHAAVCTVIQIAHRMETVLRTAKVLLMENGEIAEAGLVKQLSQDPLSRLSQL</sequence>
<feature type="compositionally biased region" description="Basic and acidic residues" evidence="10">
    <location>
        <begin position="245"/>
        <end position="255"/>
    </location>
</feature>
<feature type="transmembrane region" description="Helical" evidence="11">
    <location>
        <begin position="366"/>
        <end position="388"/>
    </location>
</feature>
<keyword evidence="15" id="KW-1185">Reference proteome</keyword>
<dbReference type="Gene3D" id="3.40.50.300">
    <property type="entry name" value="P-loop containing nucleotide triphosphate hydrolases"/>
    <property type="match status" value="2"/>
</dbReference>
<feature type="transmembrane region" description="Helical" evidence="11">
    <location>
        <begin position="548"/>
        <end position="572"/>
    </location>
</feature>
<dbReference type="InterPro" id="IPR003439">
    <property type="entry name" value="ABC_transporter-like_ATP-bd"/>
</dbReference>
<feature type="transmembrane region" description="Helical" evidence="11">
    <location>
        <begin position="408"/>
        <end position="441"/>
    </location>
</feature>
<evidence type="ECO:0000256" key="11">
    <source>
        <dbReference type="SAM" id="Phobius"/>
    </source>
</evidence>
<feature type="region of interest" description="Disordered" evidence="10">
    <location>
        <begin position="200"/>
        <end position="255"/>
    </location>
</feature>
<feature type="transmembrane region" description="Helical" evidence="11">
    <location>
        <begin position="518"/>
        <end position="536"/>
    </location>
</feature>
<dbReference type="Pfam" id="PF00005">
    <property type="entry name" value="ABC_tran"/>
    <property type="match status" value="2"/>
</dbReference>
<evidence type="ECO:0000256" key="8">
    <source>
        <dbReference type="ARBA" id="ARBA00022989"/>
    </source>
</evidence>
<dbReference type="SUPFAM" id="SSF90123">
    <property type="entry name" value="ABC transporter transmembrane region"/>
    <property type="match status" value="1"/>
</dbReference>
<dbReference type="CDD" id="cd18605">
    <property type="entry name" value="ABC_6TM_MRP7_D2_like"/>
    <property type="match status" value="1"/>
</dbReference>
<dbReference type="PANTHER" id="PTHR24223:SF330">
    <property type="entry name" value="ATP-BINDING CASSETTE SUB-FAMILY C MEMBER 10"/>
    <property type="match status" value="1"/>
</dbReference>
<keyword evidence="5" id="KW-0677">Repeat</keyword>
<evidence type="ECO:0000256" key="3">
    <source>
        <dbReference type="ARBA" id="ARBA00022448"/>
    </source>
</evidence>
<dbReference type="InterPro" id="IPR050173">
    <property type="entry name" value="ABC_transporter_C-like"/>
</dbReference>
<dbReference type="GO" id="GO:0016887">
    <property type="term" value="F:ATP hydrolysis activity"/>
    <property type="evidence" value="ECO:0007669"/>
    <property type="project" value="InterPro"/>
</dbReference>
<feature type="domain" description="ABC transporter" evidence="12">
    <location>
        <begin position="627"/>
        <end position="879"/>
    </location>
</feature>
<feature type="domain" description="ABC transmembrane type-1" evidence="13">
    <location>
        <begin position="278"/>
        <end position="580"/>
    </location>
</feature>
<dbReference type="PROSITE" id="PS50893">
    <property type="entry name" value="ABC_TRANSPORTER_2"/>
    <property type="match status" value="2"/>
</dbReference>
<dbReference type="InterPro" id="IPR027417">
    <property type="entry name" value="P-loop_NTPase"/>
</dbReference>
<dbReference type="PROSITE" id="PS50929">
    <property type="entry name" value="ABC_TM1F"/>
    <property type="match status" value="1"/>
</dbReference>
<dbReference type="Proteomes" id="UP001485043">
    <property type="component" value="Unassembled WGS sequence"/>
</dbReference>
<evidence type="ECO:0000313" key="15">
    <source>
        <dbReference type="Proteomes" id="UP001485043"/>
    </source>
</evidence>
<dbReference type="SMART" id="SM00382">
    <property type="entry name" value="AAA"/>
    <property type="match status" value="2"/>
</dbReference>
<comment type="similarity">
    <text evidence="2">Belongs to the ABC transporter superfamily. ABCC family. Conjugate transporter (TC 3.A.1.208) subfamily.</text>
</comment>
<comment type="caution">
    <text evidence="14">The sequence shown here is derived from an EMBL/GenBank/DDBJ whole genome shotgun (WGS) entry which is preliminary data.</text>
</comment>
<keyword evidence="6" id="KW-0547">Nucleotide-binding</keyword>
<evidence type="ECO:0000256" key="6">
    <source>
        <dbReference type="ARBA" id="ARBA00022741"/>
    </source>
</evidence>
<keyword evidence="9 11" id="KW-0472">Membrane</keyword>
<keyword evidence="8 11" id="KW-1133">Transmembrane helix</keyword>
<evidence type="ECO:0000256" key="5">
    <source>
        <dbReference type="ARBA" id="ARBA00022737"/>
    </source>
</evidence>
<evidence type="ECO:0000256" key="2">
    <source>
        <dbReference type="ARBA" id="ARBA00009726"/>
    </source>
</evidence>
<proteinExistence type="inferred from homology"/>
<gene>
    <name evidence="14" type="ORF">WJX84_009723</name>
</gene>
<feature type="compositionally biased region" description="Polar residues" evidence="10">
    <location>
        <begin position="205"/>
        <end position="220"/>
    </location>
</feature>
<feature type="compositionally biased region" description="Low complexity" evidence="10">
    <location>
        <begin position="226"/>
        <end position="237"/>
    </location>
</feature>
<dbReference type="GO" id="GO:0005524">
    <property type="term" value="F:ATP binding"/>
    <property type="evidence" value="ECO:0007669"/>
    <property type="project" value="UniProtKB-KW"/>
</dbReference>
<dbReference type="CDD" id="cd03250">
    <property type="entry name" value="ABCC_MRP_domain1"/>
    <property type="match status" value="1"/>
</dbReference>
<comment type="subcellular location">
    <subcellularLocation>
        <location evidence="1">Membrane</location>
        <topology evidence="1">Multi-pass membrane protein</topology>
    </subcellularLocation>
</comment>
<dbReference type="EMBL" id="JALJOV010000711">
    <property type="protein sequence ID" value="KAK9861724.1"/>
    <property type="molecule type" value="Genomic_DNA"/>
</dbReference>
<dbReference type="FunFam" id="1.20.1560.10:FF:000013">
    <property type="entry name" value="ABC transporter C family member 2"/>
    <property type="match status" value="1"/>
</dbReference>
<evidence type="ECO:0000256" key="1">
    <source>
        <dbReference type="ARBA" id="ARBA00004141"/>
    </source>
</evidence>
<organism evidence="14 15">
    <name type="scientific">Apatococcus fuscideae</name>
    <dbReference type="NCBI Taxonomy" id="2026836"/>
    <lineage>
        <taxon>Eukaryota</taxon>
        <taxon>Viridiplantae</taxon>
        <taxon>Chlorophyta</taxon>
        <taxon>core chlorophytes</taxon>
        <taxon>Trebouxiophyceae</taxon>
        <taxon>Chlorellales</taxon>
        <taxon>Chlorellaceae</taxon>
        <taxon>Apatococcus</taxon>
    </lineage>
</organism>
<keyword evidence="4 11" id="KW-0812">Transmembrane</keyword>